<reference evidence="2 3" key="1">
    <citation type="journal article" date="2016" name="Genome Announc.">
        <title>Draft Genome Sequences of Five Rapidly Growing Mycobacterium Species, M. thermoresistibile, M. fortuitum subsp. acetamidolyticum, M. canariasense, M. brisbanense, and M. novocastrense.</title>
        <authorList>
            <person name="Katahira K."/>
            <person name="Ogura Y."/>
            <person name="Gotoh Y."/>
            <person name="Hayashi T."/>
        </authorList>
    </citation>
    <scope>NUCLEOTIDE SEQUENCE [LARGE SCALE GENOMIC DNA]</scope>
    <source>
        <strain evidence="2 3">JCM6368</strain>
    </source>
</reference>
<reference evidence="3" key="2">
    <citation type="submission" date="2016-02" db="EMBL/GenBank/DDBJ databases">
        <title>Draft genome sequence of five rapidly growing Mycobacterium species.</title>
        <authorList>
            <person name="Katahira K."/>
            <person name="Gotou Y."/>
            <person name="Iida K."/>
            <person name="Ogura Y."/>
            <person name="Hayashi T."/>
        </authorList>
    </citation>
    <scope>NUCLEOTIDE SEQUENCE [LARGE SCALE GENOMIC DNA]</scope>
    <source>
        <strain evidence="3">JCM6368</strain>
    </source>
</reference>
<evidence type="ECO:0000313" key="3">
    <source>
        <dbReference type="Proteomes" id="UP000069705"/>
    </source>
</evidence>
<accession>A0A117IFA9</accession>
<proteinExistence type="predicted"/>
<protein>
    <recommendedName>
        <fullName evidence="1">vWA-MoxR associated protein middle region 2 domain-containing protein</fullName>
    </recommendedName>
</protein>
<dbReference type="Proteomes" id="UP000069705">
    <property type="component" value="Unassembled WGS sequence"/>
</dbReference>
<name>A0A117IFA9_MYCFO</name>
<sequence>MGKLDRLETVASQLRDALLDPALGSCEGALADGEAMLSGNIAVEDMWVALKEATDHAAKNGAVLMVALLGHGFIPGQSPHLYFMGAESVEGHRGMALDVNQMLLEAVDTNGISGVVAIIDTCTAAGALPNLQELAAGSRGGRVNLHLLLSSALEEEAHDLRMSREIVDIIREGMRPPGDVLSAQQLMGELTKRIPSQRITANQFSGDYPDNLWVSRNRLMAVHRPRGVVGSIALKSIRDALGKEGLDDQRINEVAAGQLDALDGLAASLPNGSAAKTRAEQLARKLHIALSTVRFLRAQLGPALSTVRLRRALASVHRLSGIPLPTMVERLEDEVDFTEHIVFGMAGPRRSSRLQIVRFVAVLASEIGFSLDEPAYIHWALDIGATVETNDVVAELATDSSGQRFRLVVSLHETFGADWPGVVHAWVVLDGREVDHQLFDTAPSQAGAETALLEAVNWAEQHASNIGLYLRRIDIAAPAMILAAWRPEEVHYGTKLGVTYDIVWRWSMRINPPLSMKWMEPRARKILEALSASDTTDPIDWISTANQSTPKLVDQLQSGAFRKAIGVTDNAVNMAELLHLLLQYSPIVVWPIHGGKAEESHRNLVKDYWQYMPGAFMLAYREHWRHNKAHGISELRGVWDDVEWLDFCRLTHG</sequence>
<feature type="domain" description="vWA-MoxR associated protein middle region 2" evidence="1">
    <location>
        <begin position="178"/>
        <end position="391"/>
    </location>
</feature>
<evidence type="ECO:0000313" key="2">
    <source>
        <dbReference type="EMBL" id="GAT03820.1"/>
    </source>
</evidence>
<comment type="caution">
    <text evidence="2">The sequence shown here is derived from an EMBL/GenBank/DDBJ whole genome shotgun (WGS) entry which is preliminary data.</text>
</comment>
<organism evidence="2 3">
    <name type="scientific">Mycolicibacterium fortuitum subsp. acetamidolyticum</name>
    <dbReference type="NCBI Taxonomy" id="144550"/>
    <lineage>
        <taxon>Bacteria</taxon>
        <taxon>Bacillati</taxon>
        <taxon>Actinomycetota</taxon>
        <taxon>Actinomycetes</taxon>
        <taxon>Mycobacteriales</taxon>
        <taxon>Mycobacteriaceae</taxon>
        <taxon>Mycolicibacterium</taxon>
    </lineage>
</organism>
<gene>
    <name evidence="2" type="ORF">RMCFA_3932</name>
</gene>
<dbReference type="Pfam" id="PF19965">
    <property type="entry name" value="VMAP-M2"/>
    <property type="match status" value="1"/>
</dbReference>
<evidence type="ECO:0000259" key="1">
    <source>
        <dbReference type="Pfam" id="PF19965"/>
    </source>
</evidence>
<dbReference type="EMBL" id="BCSZ01000035">
    <property type="protein sequence ID" value="GAT03820.1"/>
    <property type="molecule type" value="Genomic_DNA"/>
</dbReference>
<dbReference type="InterPro" id="IPR045446">
    <property type="entry name" value="VMAP-M2"/>
</dbReference>
<dbReference type="AlphaFoldDB" id="A0A117IFA9"/>